<dbReference type="AlphaFoldDB" id="A0A7W9ZGJ9"/>
<keyword evidence="4" id="KW-1133">Transmembrane helix</keyword>
<dbReference type="SUPFAM" id="SSF58104">
    <property type="entry name" value="Methyl-accepting chemotaxis protein (MCP) signaling domain"/>
    <property type="match status" value="1"/>
</dbReference>
<comment type="caution">
    <text evidence="7">The sequence shown here is derived from an EMBL/GenBank/DDBJ whole genome shotgun (WGS) entry which is preliminary data.</text>
</comment>
<evidence type="ECO:0000313" key="8">
    <source>
        <dbReference type="Proteomes" id="UP000544872"/>
    </source>
</evidence>
<dbReference type="InterPro" id="IPR003660">
    <property type="entry name" value="HAMP_dom"/>
</dbReference>
<dbReference type="Gene3D" id="1.10.287.950">
    <property type="entry name" value="Methyl-accepting chemotaxis protein"/>
    <property type="match status" value="1"/>
</dbReference>
<evidence type="ECO:0000256" key="4">
    <source>
        <dbReference type="SAM" id="Phobius"/>
    </source>
</evidence>
<dbReference type="CDD" id="cd12913">
    <property type="entry name" value="PDC1_MCP_like"/>
    <property type="match status" value="1"/>
</dbReference>
<dbReference type="GO" id="GO:0007165">
    <property type="term" value="P:signal transduction"/>
    <property type="evidence" value="ECO:0007669"/>
    <property type="project" value="UniProtKB-KW"/>
</dbReference>
<evidence type="ECO:0000313" key="7">
    <source>
        <dbReference type="EMBL" id="MBB6211087.1"/>
    </source>
</evidence>
<feature type="transmembrane region" description="Helical" evidence="4">
    <location>
        <begin position="16"/>
        <end position="36"/>
    </location>
</feature>
<protein>
    <submittedName>
        <fullName evidence="7">Methyl-accepting chemotaxis protein</fullName>
    </submittedName>
</protein>
<dbReference type="SUPFAM" id="SSF158472">
    <property type="entry name" value="HAMP domain-like"/>
    <property type="match status" value="1"/>
</dbReference>
<evidence type="ECO:0000259" key="5">
    <source>
        <dbReference type="PROSITE" id="PS50111"/>
    </source>
</evidence>
<dbReference type="GO" id="GO:0016020">
    <property type="term" value="C:membrane"/>
    <property type="evidence" value="ECO:0007669"/>
    <property type="project" value="InterPro"/>
</dbReference>
<evidence type="ECO:0000256" key="1">
    <source>
        <dbReference type="ARBA" id="ARBA00023224"/>
    </source>
</evidence>
<dbReference type="Pfam" id="PF00672">
    <property type="entry name" value="HAMP"/>
    <property type="match status" value="1"/>
</dbReference>
<accession>A0A7W9ZGJ9</accession>
<dbReference type="PANTHER" id="PTHR32089">
    <property type="entry name" value="METHYL-ACCEPTING CHEMOTAXIS PROTEIN MCPB"/>
    <property type="match status" value="1"/>
</dbReference>
<gene>
    <name evidence="7" type="ORF">FHS48_002522</name>
</gene>
<keyword evidence="1 3" id="KW-0807">Transducer</keyword>
<feature type="transmembrane region" description="Helical" evidence="4">
    <location>
        <begin position="327"/>
        <end position="346"/>
    </location>
</feature>
<dbReference type="PANTHER" id="PTHR32089:SF112">
    <property type="entry name" value="LYSOZYME-LIKE PROTEIN-RELATED"/>
    <property type="match status" value="1"/>
</dbReference>
<feature type="domain" description="Methyl-accepting transducer" evidence="5">
    <location>
        <begin position="447"/>
        <end position="676"/>
    </location>
</feature>
<keyword evidence="4" id="KW-0812">Transmembrane</keyword>
<dbReference type="PROSITE" id="PS50111">
    <property type="entry name" value="CHEMOTAXIS_TRANSDUC_2"/>
    <property type="match status" value="1"/>
</dbReference>
<reference evidence="7 8" key="1">
    <citation type="submission" date="2020-08" db="EMBL/GenBank/DDBJ databases">
        <title>Genomic Encyclopedia of Type Strains, Phase IV (KMG-IV): sequencing the most valuable type-strain genomes for metagenomic binning, comparative biology and taxonomic classification.</title>
        <authorList>
            <person name="Goeker M."/>
        </authorList>
    </citation>
    <scope>NUCLEOTIDE SEQUENCE [LARGE SCALE GENOMIC DNA]</scope>
    <source>
        <strain evidence="7 8">DSM 11590</strain>
    </source>
</reference>
<dbReference type="EMBL" id="JACIIX010000009">
    <property type="protein sequence ID" value="MBB6211087.1"/>
    <property type="molecule type" value="Genomic_DNA"/>
</dbReference>
<dbReference type="RefSeq" id="WP_184263905.1">
    <property type="nucleotide sequence ID" value="NZ_JACIIX010000009.1"/>
</dbReference>
<dbReference type="Gene3D" id="6.10.340.10">
    <property type="match status" value="1"/>
</dbReference>
<evidence type="ECO:0000256" key="2">
    <source>
        <dbReference type="ARBA" id="ARBA00029447"/>
    </source>
</evidence>
<keyword evidence="8" id="KW-1185">Reference proteome</keyword>
<sequence>MTEVKKRGGGSIRRHILLPFLAVMAAGQGLVIWYASVSQEEAARNRAAEYLSSRAAQEAETMDDLIVRAAALSRAGAQTAAALLQASGGFDRALNGEILRRNLTDNPAFIGVYTGFEPAFDGQDARYAGTELGDADGRYLLYATRDAVREPTLTILPMTGDPSEESWYGQPMQERRTVLTPPYLYEVLGIPTLMVTVATPVINRIMVAVGVSTVDIPLTSIQKQAAAVRLYDSGYVAVVSHDGQWVAFPDEKLIGKVVEPQALRDLVLHPPGSRGALHRMPDPVTGVPSLISTATFGIEGVEERWTLLAFVPEAEVMAAVTEASRTMLGVGLLASLVAAGLAVLVAQRISRPVSRLTGAMRDLADGRLAAPLPEITSPQELVVMAEAMAVFRTNMERNRVLEAERETAVQEQVQRAQAMQGLTDGFRAGVADLLGSVEETVQLLDRTARGMTVIAASASGQARLVSGAAGVSCSTVSQVAAAAEQLTASIQEIGGHVEESARISAQAVSASGDSVMLIRSLAGFASQIGDVVSLISDIAAQTNLLALNATIEAARAGESGKGFAVVANEVKALAGQTSRATGEISARISEIQQATERAVQANDSIAGIIRRMDEIATTIAGAVEEQGAATQEIARNVQEAAAASGEVAESIAEVQGGAERTGTVADEVLQAAAVMADRSGALRREVEQFLSRISAL</sequence>
<feature type="domain" description="HAMP" evidence="6">
    <location>
        <begin position="347"/>
        <end position="400"/>
    </location>
</feature>
<dbReference type="Pfam" id="PF00015">
    <property type="entry name" value="MCPsignal"/>
    <property type="match status" value="1"/>
</dbReference>
<dbReference type="InterPro" id="IPR004089">
    <property type="entry name" value="MCPsignal_dom"/>
</dbReference>
<keyword evidence="4" id="KW-0472">Membrane</keyword>
<dbReference type="Proteomes" id="UP000544872">
    <property type="component" value="Unassembled WGS sequence"/>
</dbReference>
<dbReference type="SMART" id="SM00283">
    <property type="entry name" value="MA"/>
    <property type="match status" value="1"/>
</dbReference>
<comment type="similarity">
    <text evidence="2">Belongs to the methyl-accepting chemotaxis (MCP) protein family.</text>
</comment>
<organism evidence="7 8">
    <name type="scientific">Novispirillum itersonii</name>
    <name type="common">Aquaspirillum itersonii</name>
    <dbReference type="NCBI Taxonomy" id="189"/>
    <lineage>
        <taxon>Bacteria</taxon>
        <taxon>Pseudomonadati</taxon>
        <taxon>Pseudomonadota</taxon>
        <taxon>Alphaproteobacteria</taxon>
        <taxon>Rhodospirillales</taxon>
        <taxon>Novispirillaceae</taxon>
        <taxon>Novispirillum</taxon>
    </lineage>
</organism>
<dbReference type="Pfam" id="PF22673">
    <property type="entry name" value="MCP-like_PDC_1"/>
    <property type="match status" value="1"/>
</dbReference>
<dbReference type="PROSITE" id="PS50885">
    <property type="entry name" value="HAMP"/>
    <property type="match status" value="1"/>
</dbReference>
<evidence type="ECO:0000259" key="6">
    <source>
        <dbReference type="PROSITE" id="PS50885"/>
    </source>
</evidence>
<proteinExistence type="inferred from homology"/>
<evidence type="ECO:0000256" key="3">
    <source>
        <dbReference type="PROSITE-ProRule" id="PRU00284"/>
    </source>
</evidence>
<dbReference type="Gene3D" id="3.30.450.20">
    <property type="entry name" value="PAS domain"/>
    <property type="match status" value="2"/>
</dbReference>
<name>A0A7W9ZGJ9_NOVIT</name>
<dbReference type="SMART" id="SM00304">
    <property type="entry name" value="HAMP"/>
    <property type="match status" value="1"/>
</dbReference>